<evidence type="ECO:0000313" key="3">
    <source>
        <dbReference type="EMBL" id="QVL32148.1"/>
    </source>
</evidence>
<dbReference type="InterPro" id="IPR031768">
    <property type="entry name" value="CBM60_xylan-bd"/>
</dbReference>
<organism evidence="3 4">
    <name type="scientific">Telmatocola sphagniphila</name>
    <dbReference type="NCBI Taxonomy" id="1123043"/>
    <lineage>
        <taxon>Bacteria</taxon>
        <taxon>Pseudomonadati</taxon>
        <taxon>Planctomycetota</taxon>
        <taxon>Planctomycetia</taxon>
        <taxon>Gemmatales</taxon>
        <taxon>Gemmataceae</taxon>
    </lineage>
</organism>
<evidence type="ECO:0000313" key="4">
    <source>
        <dbReference type="Proteomes" id="UP000676194"/>
    </source>
</evidence>
<dbReference type="Proteomes" id="UP000676194">
    <property type="component" value="Chromosome"/>
</dbReference>
<evidence type="ECO:0000259" key="2">
    <source>
        <dbReference type="Pfam" id="PF16841"/>
    </source>
</evidence>
<feature type="chain" id="PRO_5034608249" description="Carbohydrate binding module xylan-binding domain-containing protein" evidence="1">
    <location>
        <begin position="21"/>
        <end position="154"/>
    </location>
</feature>
<feature type="domain" description="Carbohydrate binding module xylan-binding" evidence="2">
    <location>
        <begin position="72"/>
        <end position="152"/>
    </location>
</feature>
<dbReference type="RefSeq" id="WP_213496826.1">
    <property type="nucleotide sequence ID" value="NZ_CP074694.1"/>
</dbReference>
<protein>
    <recommendedName>
        <fullName evidence="2">Carbohydrate binding module xylan-binding domain-containing protein</fullName>
    </recommendedName>
</protein>
<dbReference type="Pfam" id="PF16841">
    <property type="entry name" value="CBM60"/>
    <property type="match status" value="1"/>
</dbReference>
<evidence type="ECO:0000256" key="1">
    <source>
        <dbReference type="SAM" id="SignalP"/>
    </source>
</evidence>
<dbReference type="AlphaFoldDB" id="A0A8E6B7U7"/>
<keyword evidence="1" id="KW-0732">Signal</keyword>
<feature type="signal peptide" evidence="1">
    <location>
        <begin position="1"/>
        <end position="20"/>
    </location>
</feature>
<gene>
    <name evidence="3" type="ORF">KIH39_25480</name>
</gene>
<proteinExistence type="predicted"/>
<keyword evidence="4" id="KW-1185">Reference proteome</keyword>
<name>A0A8E6B7U7_9BACT</name>
<sequence length="154" mass="17070">MKRFLITCCAMLLGLASTKAEEAIMVDLSKAELKPANGASTDLLKFDDGKISYYVNGSAILKIQVPADGEYTITLGASCDKAMKKGALITLKADKDTLKENLEIPEESQKDYKVTAKLKKGDVSLSVIYTNDEYKENEYDRNFYLHSVKVEKAK</sequence>
<dbReference type="EMBL" id="CP074694">
    <property type="protein sequence ID" value="QVL32148.1"/>
    <property type="molecule type" value="Genomic_DNA"/>
</dbReference>
<dbReference type="KEGG" id="tsph:KIH39_25480"/>
<accession>A0A8E6B7U7</accession>
<reference evidence="3" key="1">
    <citation type="submission" date="2021-05" db="EMBL/GenBank/DDBJ databases">
        <title>Complete genome sequence of the cellulolytic planctomycete Telmatocola sphagniphila SP2T and characterization of the first cellulase from planctomycetes.</title>
        <authorList>
            <person name="Rakitin A.L."/>
            <person name="Beletsky A.V."/>
            <person name="Naumoff D.G."/>
            <person name="Kulichevskaya I.S."/>
            <person name="Mardanov A.V."/>
            <person name="Ravin N.V."/>
            <person name="Dedysh S.N."/>
        </authorList>
    </citation>
    <scope>NUCLEOTIDE SEQUENCE</scope>
    <source>
        <strain evidence="3">SP2T</strain>
    </source>
</reference>